<dbReference type="GeneID" id="19192740"/>
<gene>
    <name evidence="7" type="ORF">A1O5_08038</name>
</gene>
<accession>W9WMI2</accession>
<evidence type="ECO:0000256" key="4">
    <source>
        <dbReference type="ARBA" id="ARBA00023242"/>
    </source>
</evidence>
<evidence type="ECO:0000259" key="6">
    <source>
        <dbReference type="PROSITE" id="PS50048"/>
    </source>
</evidence>
<evidence type="ECO:0000313" key="7">
    <source>
        <dbReference type="EMBL" id="EXJ69103.1"/>
    </source>
</evidence>
<proteinExistence type="predicted"/>
<evidence type="ECO:0000313" key="8">
    <source>
        <dbReference type="Proteomes" id="UP000019471"/>
    </source>
</evidence>
<evidence type="ECO:0000256" key="1">
    <source>
        <dbReference type="ARBA" id="ARBA00023015"/>
    </source>
</evidence>
<keyword evidence="1" id="KW-0805">Transcription regulation</keyword>
<name>W9WMI2_9EURO</name>
<dbReference type="SUPFAM" id="SSF57701">
    <property type="entry name" value="Zn2/Cys6 DNA-binding domain"/>
    <property type="match status" value="1"/>
</dbReference>
<dbReference type="GO" id="GO:0000981">
    <property type="term" value="F:DNA-binding transcription factor activity, RNA polymerase II-specific"/>
    <property type="evidence" value="ECO:0007669"/>
    <property type="project" value="InterPro"/>
</dbReference>
<dbReference type="AlphaFoldDB" id="W9WMI2"/>
<evidence type="ECO:0000256" key="2">
    <source>
        <dbReference type="ARBA" id="ARBA00023125"/>
    </source>
</evidence>
<protein>
    <recommendedName>
        <fullName evidence="6">Zn(2)-C6 fungal-type domain-containing protein</fullName>
    </recommendedName>
</protein>
<dbReference type="GO" id="GO:0008270">
    <property type="term" value="F:zinc ion binding"/>
    <property type="evidence" value="ECO:0007669"/>
    <property type="project" value="InterPro"/>
</dbReference>
<dbReference type="SMART" id="SM00066">
    <property type="entry name" value="GAL4"/>
    <property type="match status" value="1"/>
</dbReference>
<feature type="region of interest" description="Disordered" evidence="5">
    <location>
        <begin position="68"/>
        <end position="89"/>
    </location>
</feature>
<feature type="region of interest" description="Disordered" evidence="5">
    <location>
        <begin position="98"/>
        <end position="117"/>
    </location>
</feature>
<dbReference type="CDD" id="cd00067">
    <property type="entry name" value="GAL4"/>
    <property type="match status" value="1"/>
</dbReference>
<evidence type="ECO:0000256" key="3">
    <source>
        <dbReference type="ARBA" id="ARBA00023163"/>
    </source>
</evidence>
<dbReference type="Proteomes" id="UP000019471">
    <property type="component" value="Unassembled WGS sequence"/>
</dbReference>
<dbReference type="InterPro" id="IPR001138">
    <property type="entry name" value="Zn2Cys6_DnaBD"/>
</dbReference>
<dbReference type="OrthoDB" id="3548654at2759"/>
<dbReference type="InterPro" id="IPR036864">
    <property type="entry name" value="Zn2-C6_fun-type_DNA-bd_sf"/>
</dbReference>
<dbReference type="Gene3D" id="4.10.240.10">
    <property type="entry name" value="Zn(2)-C6 fungal-type DNA-binding domain"/>
    <property type="match status" value="1"/>
</dbReference>
<comment type="caution">
    <text evidence="7">The sequence shown here is derived from an EMBL/GenBank/DDBJ whole genome shotgun (WGS) entry which is preliminary data.</text>
</comment>
<feature type="domain" description="Zn(2)-C6 fungal-type" evidence="6">
    <location>
        <begin position="13"/>
        <end position="42"/>
    </location>
</feature>
<keyword evidence="3" id="KW-0804">Transcription</keyword>
<dbReference type="RefSeq" id="XP_007746813.1">
    <property type="nucleotide sequence ID" value="XM_007748623.1"/>
</dbReference>
<dbReference type="STRING" id="1182543.W9WMI2"/>
<organism evidence="7 8">
    <name type="scientific">Cladophialophora psammophila CBS 110553</name>
    <dbReference type="NCBI Taxonomy" id="1182543"/>
    <lineage>
        <taxon>Eukaryota</taxon>
        <taxon>Fungi</taxon>
        <taxon>Dikarya</taxon>
        <taxon>Ascomycota</taxon>
        <taxon>Pezizomycotina</taxon>
        <taxon>Eurotiomycetes</taxon>
        <taxon>Chaetothyriomycetidae</taxon>
        <taxon>Chaetothyriales</taxon>
        <taxon>Herpotrichiellaceae</taxon>
        <taxon>Cladophialophora</taxon>
    </lineage>
</organism>
<dbReference type="PROSITE" id="PS50048">
    <property type="entry name" value="ZN2_CY6_FUNGAL_2"/>
    <property type="match status" value="1"/>
</dbReference>
<keyword evidence="4" id="KW-0539">Nucleus</keyword>
<dbReference type="EMBL" id="AMGX01000012">
    <property type="protein sequence ID" value="EXJ69103.1"/>
    <property type="molecule type" value="Genomic_DNA"/>
</dbReference>
<sequence>MSHQSPLPTQDLPCVDGRRQKVRCSKTEPCFNCQRFGAECVYEDSGRLVNRHTPKSNDPLSRRVEDLVQNPSRRPQQGLKPVRSAGNPMETMTQNIQHRFSGQAATPEDGATDGKLVFEKDRSRYLQKGF</sequence>
<keyword evidence="8" id="KW-1185">Reference proteome</keyword>
<dbReference type="HOGENOM" id="CLU_1937951_0_0_1"/>
<keyword evidence="2" id="KW-0238">DNA-binding</keyword>
<dbReference type="GO" id="GO:0003677">
    <property type="term" value="F:DNA binding"/>
    <property type="evidence" value="ECO:0007669"/>
    <property type="project" value="UniProtKB-KW"/>
</dbReference>
<evidence type="ECO:0000256" key="5">
    <source>
        <dbReference type="SAM" id="MobiDB-lite"/>
    </source>
</evidence>
<reference evidence="7 8" key="1">
    <citation type="submission" date="2013-03" db="EMBL/GenBank/DDBJ databases">
        <title>The Genome Sequence of Cladophialophora psammophila CBS 110553.</title>
        <authorList>
            <consortium name="The Broad Institute Genomics Platform"/>
            <person name="Cuomo C."/>
            <person name="de Hoog S."/>
            <person name="Gorbushina A."/>
            <person name="Walker B."/>
            <person name="Young S.K."/>
            <person name="Zeng Q."/>
            <person name="Gargeya S."/>
            <person name="Fitzgerald M."/>
            <person name="Haas B."/>
            <person name="Abouelleil A."/>
            <person name="Allen A.W."/>
            <person name="Alvarado L."/>
            <person name="Arachchi H.M."/>
            <person name="Berlin A.M."/>
            <person name="Chapman S.B."/>
            <person name="Gainer-Dewar J."/>
            <person name="Goldberg J."/>
            <person name="Griggs A."/>
            <person name="Gujja S."/>
            <person name="Hansen M."/>
            <person name="Howarth C."/>
            <person name="Imamovic A."/>
            <person name="Ireland A."/>
            <person name="Larimer J."/>
            <person name="McCowan C."/>
            <person name="Murphy C."/>
            <person name="Pearson M."/>
            <person name="Poon T.W."/>
            <person name="Priest M."/>
            <person name="Roberts A."/>
            <person name="Saif S."/>
            <person name="Shea T."/>
            <person name="Sisk P."/>
            <person name="Sykes S."/>
            <person name="Wortman J."/>
            <person name="Nusbaum C."/>
            <person name="Birren B."/>
        </authorList>
    </citation>
    <scope>NUCLEOTIDE SEQUENCE [LARGE SCALE GENOMIC DNA]</scope>
    <source>
        <strain evidence="7 8">CBS 110553</strain>
    </source>
</reference>
<dbReference type="Pfam" id="PF00172">
    <property type="entry name" value="Zn_clus"/>
    <property type="match status" value="1"/>
</dbReference>